<reference evidence="4 5" key="1">
    <citation type="submission" date="2007-04" db="EMBL/GenBank/DDBJ databases">
        <authorList>
            <person name="Fulton L."/>
            <person name="Clifton S."/>
            <person name="Fulton B."/>
            <person name="Xu J."/>
            <person name="Minx P."/>
            <person name="Pepin K.H."/>
            <person name="Johnson M."/>
            <person name="Thiruvilangam P."/>
            <person name="Bhonagiri V."/>
            <person name="Nash W.E."/>
            <person name="Mardis E.R."/>
            <person name="Wilson R.K."/>
        </authorList>
    </citation>
    <scope>NUCLEOTIDE SEQUENCE [LARGE SCALE GENOMIC DNA]</scope>
    <source>
        <strain evidence="4 5">ATCC 29799</strain>
    </source>
</reference>
<keyword evidence="3" id="KW-0732">Signal</keyword>
<accession>A6NU79</accession>
<feature type="chain" id="PRO_5002699055" description="LPXTG-motif cell wall anchor domain protein" evidence="3">
    <location>
        <begin position="38"/>
        <end position="323"/>
    </location>
</feature>
<feature type="region of interest" description="Disordered" evidence="1">
    <location>
        <begin position="267"/>
        <end position="286"/>
    </location>
</feature>
<dbReference type="AlphaFoldDB" id="A6NU79"/>
<proteinExistence type="predicted"/>
<dbReference type="STRING" id="411467.BACCAP_01761"/>
<keyword evidence="2" id="KW-0472">Membrane</keyword>
<gene>
    <name evidence="4" type="ORF">BACCAP_01761</name>
</gene>
<reference evidence="4 5" key="2">
    <citation type="submission" date="2007-06" db="EMBL/GenBank/DDBJ databases">
        <title>Draft genome sequence of Pseudoflavonifractor capillosus ATCC 29799.</title>
        <authorList>
            <person name="Sudarsanam P."/>
            <person name="Ley R."/>
            <person name="Guruge J."/>
            <person name="Turnbaugh P.J."/>
            <person name="Mahowald M."/>
            <person name="Liep D."/>
            <person name="Gordon J."/>
        </authorList>
    </citation>
    <scope>NUCLEOTIDE SEQUENCE [LARGE SCALE GENOMIC DNA]</scope>
    <source>
        <strain evidence="4 5">ATCC 29799</strain>
    </source>
</reference>
<comment type="caution">
    <text evidence="4">The sequence shown here is derived from an EMBL/GenBank/DDBJ whole genome shotgun (WGS) entry which is preliminary data.</text>
</comment>
<evidence type="ECO:0000313" key="4">
    <source>
        <dbReference type="EMBL" id="EDN00426.1"/>
    </source>
</evidence>
<dbReference type="eggNOG" id="ENOG502ZB86">
    <property type="taxonomic scope" value="Bacteria"/>
</dbReference>
<dbReference type="Proteomes" id="UP000003639">
    <property type="component" value="Unassembled WGS sequence"/>
</dbReference>
<evidence type="ECO:0000256" key="3">
    <source>
        <dbReference type="SAM" id="SignalP"/>
    </source>
</evidence>
<sequence>MIQAHHQIKNGGIPMKRILTTLCALAFVMAGSIPALAAEADADTGQSASYYPISVEEYTYGSLDEPRVEKVYQLSLSDDPSGIPTEDFVRNGRLYYLLDMTRKNEVGVDTKPHIETISQASDTNDMETILQQLNAELEVTTEDGYTGILHLDHTTVKVTADGYATKTQALSASRSYPNLSEADVSLIPKSIEEKGNTLTLADVQWDSAEQTDGAGGIVTRYTATASYTGSSSYQYATGYTVTADYSGEVAKPDCDVVTYTAIFGSTEAPEGSEAPGTEQGEGSESTKAAVDLSALKMPLLVGGVVAALAAGGVFAFKKIKERR</sequence>
<name>A6NU79_9FIRM</name>
<feature type="signal peptide" evidence="3">
    <location>
        <begin position="1"/>
        <end position="37"/>
    </location>
</feature>
<protein>
    <recommendedName>
        <fullName evidence="6">LPXTG-motif cell wall anchor domain protein</fullName>
    </recommendedName>
</protein>
<keyword evidence="5" id="KW-1185">Reference proteome</keyword>
<feature type="transmembrane region" description="Helical" evidence="2">
    <location>
        <begin position="297"/>
        <end position="316"/>
    </location>
</feature>
<evidence type="ECO:0008006" key="6">
    <source>
        <dbReference type="Google" id="ProtNLM"/>
    </source>
</evidence>
<evidence type="ECO:0000256" key="2">
    <source>
        <dbReference type="SAM" id="Phobius"/>
    </source>
</evidence>
<dbReference type="EMBL" id="AAXG02000011">
    <property type="protein sequence ID" value="EDN00426.1"/>
    <property type="molecule type" value="Genomic_DNA"/>
</dbReference>
<evidence type="ECO:0000256" key="1">
    <source>
        <dbReference type="SAM" id="MobiDB-lite"/>
    </source>
</evidence>
<organism evidence="4 5">
    <name type="scientific">Pseudoflavonifractor capillosus ATCC 29799</name>
    <dbReference type="NCBI Taxonomy" id="411467"/>
    <lineage>
        <taxon>Bacteria</taxon>
        <taxon>Bacillati</taxon>
        <taxon>Bacillota</taxon>
        <taxon>Clostridia</taxon>
        <taxon>Eubacteriales</taxon>
        <taxon>Oscillospiraceae</taxon>
        <taxon>Pseudoflavonifractor</taxon>
    </lineage>
</organism>
<keyword evidence="2" id="KW-0812">Transmembrane</keyword>
<evidence type="ECO:0000313" key="5">
    <source>
        <dbReference type="Proteomes" id="UP000003639"/>
    </source>
</evidence>
<keyword evidence="2" id="KW-1133">Transmembrane helix</keyword>